<dbReference type="AlphaFoldDB" id="B0MHP2"/>
<keyword evidence="2" id="KW-1185">Reference proteome</keyword>
<comment type="caution">
    <text evidence="1">The sequence shown here is derived from an EMBL/GenBank/DDBJ whole genome shotgun (WGS) entry which is preliminary data.</text>
</comment>
<dbReference type="EMBL" id="ABAX03000024">
    <property type="protein sequence ID" value="EDR96381.1"/>
    <property type="molecule type" value="Genomic_DNA"/>
</dbReference>
<dbReference type="HOGENOM" id="CLU_3228767_0_0_9"/>
<gene>
    <name evidence="1" type="ORF">ANACAC_03004</name>
</gene>
<protein>
    <submittedName>
        <fullName evidence="1">Uncharacterized protein</fullName>
    </submittedName>
</protein>
<evidence type="ECO:0000313" key="2">
    <source>
        <dbReference type="Proteomes" id="UP000004935"/>
    </source>
</evidence>
<organism evidence="1 2">
    <name type="scientific">Anaerostipes caccae (strain DSM 14662 / CCUG 47493 / JCM 13470 / NCIMB 13811 / L1-92)</name>
    <dbReference type="NCBI Taxonomy" id="411490"/>
    <lineage>
        <taxon>Bacteria</taxon>
        <taxon>Bacillati</taxon>
        <taxon>Bacillota</taxon>
        <taxon>Clostridia</taxon>
        <taxon>Lachnospirales</taxon>
        <taxon>Lachnospiraceae</taxon>
        <taxon>Anaerostipes</taxon>
    </lineage>
</organism>
<accession>B0MHP2</accession>
<reference evidence="1" key="2">
    <citation type="submission" date="2013-11" db="EMBL/GenBank/DDBJ databases">
        <title>Draft genome sequence of Anaerostipes caccae (DSM 14662).</title>
        <authorList>
            <person name="Sudarsanam P."/>
            <person name="Ley R."/>
            <person name="Guruge J."/>
            <person name="Turnbaugh P.J."/>
            <person name="Mahowald M."/>
            <person name="Liep D."/>
            <person name="Gordon J."/>
        </authorList>
    </citation>
    <scope>NUCLEOTIDE SEQUENCE</scope>
    <source>
        <strain evidence="1">DSM 14662</strain>
    </source>
</reference>
<name>B0MHP2_ANACD</name>
<proteinExistence type="predicted"/>
<reference evidence="1" key="1">
    <citation type="submission" date="2007-11" db="EMBL/GenBank/DDBJ databases">
        <authorList>
            <person name="Fulton L."/>
            <person name="Clifton S."/>
            <person name="Fulton B."/>
            <person name="Xu J."/>
            <person name="Minx P."/>
            <person name="Pepin K.H."/>
            <person name="Johnson M."/>
            <person name="Thiruvilangam P."/>
            <person name="Bhonagiri V."/>
            <person name="Nash W.E."/>
            <person name="Mardis E.R."/>
            <person name="Wilson R.K."/>
        </authorList>
    </citation>
    <scope>NUCLEOTIDE SEQUENCE [LARGE SCALE GENOMIC DNA]</scope>
    <source>
        <strain evidence="1">DSM 14662</strain>
    </source>
</reference>
<dbReference type="STRING" id="411490.ANACAC_03004"/>
<evidence type="ECO:0000313" key="1">
    <source>
        <dbReference type="EMBL" id="EDR96381.1"/>
    </source>
</evidence>
<sequence>MQKSRPADRAALLRFKKLANRLQKASKKYIIKVIENKGDDRYG</sequence>
<dbReference type="Proteomes" id="UP000004935">
    <property type="component" value="Unassembled WGS sequence"/>
</dbReference>